<evidence type="ECO:0000313" key="4">
    <source>
        <dbReference type="Proteomes" id="UP000596661"/>
    </source>
</evidence>
<dbReference type="AlphaFoldDB" id="A0A803PB72"/>
<dbReference type="PANTHER" id="PTHR47074:SF11">
    <property type="entry name" value="REVERSE TRANSCRIPTASE-LIKE PROTEIN"/>
    <property type="match status" value="1"/>
</dbReference>
<organism evidence="3 4">
    <name type="scientific">Cannabis sativa</name>
    <name type="common">Hemp</name>
    <name type="synonym">Marijuana</name>
    <dbReference type="NCBI Taxonomy" id="3483"/>
    <lineage>
        <taxon>Eukaryota</taxon>
        <taxon>Viridiplantae</taxon>
        <taxon>Streptophyta</taxon>
        <taxon>Embryophyta</taxon>
        <taxon>Tracheophyta</taxon>
        <taxon>Spermatophyta</taxon>
        <taxon>Magnoliopsida</taxon>
        <taxon>eudicotyledons</taxon>
        <taxon>Gunneridae</taxon>
        <taxon>Pentapetalae</taxon>
        <taxon>rosids</taxon>
        <taxon>fabids</taxon>
        <taxon>Rosales</taxon>
        <taxon>Cannabaceae</taxon>
        <taxon>Cannabis</taxon>
    </lineage>
</organism>
<name>A0A803PB72_CANSA</name>
<dbReference type="PANTHER" id="PTHR47074">
    <property type="entry name" value="BNAC02G40300D PROTEIN"/>
    <property type="match status" value="1"/>
</dbReference>
<dbReference type="Pfam" id="PF13966">
    <property type="entry name" value="zf-RVT"/>
    <property type="match status" value="1"/>
</dbReference>
<evidence type="ECO:0000259" key="1">
    <source>
        <dbReference type="Pfam" id="PF13456"/>
    </source>
</evidence>
<dbReference type="InterPro" id="IPR044730">
    <property type="entry name" value="RNase_H-like_dom_plant"/>
</dbReference>
<dbReference type="InterPro" id="IPR026960">
    <property type="entry name" value="RVT-Znf"/>
</dbReference>
<dbReference type="GO" id="GO:0004523">
    <property type="term" value="F:RNA-DNA hybrid ribonuclease activity"/>
    <property type="evidence" value="ECO:0007669"/>
    <property type="project" value="InterPro"/>
</dbReference>
<dbReference type="SUPFAM" id="SSF53098">
    <property type="entry name" value="Ribonuclease H-like"/>
    <property type="match status" value="1"/>
</dbReference>
<evidence type="ECO:0008006" key="5">
    <source>
        <dbReference type="Google" id="ProtNLM"/>
    </source>
</evidence>
<dbReference type="InterPro" id="IPR002156">
    <property type="entry name" value="RNaseH_domain"/>
</dbReference>
<proteinExistence type="predicted"/>
<dbReference type="InterPro" id="IPR012337">
    <property type="entry name" value="RNaseH-like_sf"/>
</dbReference>
<dbReference type="InterPro" id="IPR052929">
    <property type="entry name" value="RNase_H-like_EbsB-rel"/>
</dbReference>
<dbReference type="Proteomes" id="UP000596661">
    <property type="component" value="Chromosome 3"/>
</dbReference>
<dbReference type="GO" id="GO:0003676">
    <property type="term" value="F:nucleic acid binding"/>
    <property type="evidence" value="ECO:0007669"/>
    <property type="project" value="InterPro"/>
</dbReference>
<dbReference type="EMBL" id="UZAU01000275">
    <property type="status" value="NOT_ANNOTATED_CDS"/>
    <property type="molecule type" value="Genomic_DNA"/>
</dbReference>
<accession>A0A803PB72</accession>
<evidence type="ECO:0000313" key="3">
    <source>
        <dbReference type="EnsemblPlants" id="cds.evm.model.03.971"/>
    </source>
</evidence>
<dbReference type="InterPro" id="IPR036397">
    <property type="entry name" value="RNaseH_sf"/>
</dbReference>
<reference evidence="3" key="2">
    <citation type="submission" date="2021-03" db="UniProtKB">
        <authorList>
            <consortium name="EnsemblPlants"/>
        </authorList>
    </citation>
    <scope>IDENTIFICATION</scope>
</reference>
<dbReference type="OMA" id="HALTICE"/>
<reference evidence="3" key="1">
    <citation type="submission" date="2018-11" db="EMBL/GenBank/DDBJ databases">
        <authorList>
            <person name="Grassa J C."/>
        </authorList>
    </citation>
    <scope>NUCLEOTIDE SEQUENCE [LARGE SCALE GENOMIC DNA]</scope>
</reference>
<dbReference type="Gramene" id="evm.model.03.971">
    <property type="protein sequence ID" value="cds.evm.model.03.971"/>
    <property type="gene ID" value="evm.TU.03.971"/>
</dbReference>
<dbReference type="EnsemblPlants" id="evm.model.03.971">
    <property type="protein sequence ID" value="cds.evm.model.03.971"/>
    <property type="gene ID" value="evm.TU.03.971"/>
</dbReference>
<evidence type="ECO:0000259" key="2">
    <source>
        <dbReference type="Pfam" id="PF13966"/>
    </source>
</evidence>
<feature type="domain" description="Reverse transcriptase zinc-binding" evidence="2">
    <location>
        <begin position="49"/>
        <end position="139"/>
    </location>
</feature>
<dbReference type="Pfam" id="PF13456">
    <property type="entry name" value="RVT_3"/>
    <property type="match status" value="1"/>
</dbReference>
<dbReference type="Gene3D" id="3.30.420.10">
    <property type="entry name" value="Ribonuclease H-like superfamily/Ribonuclease H"/>
    <property type="match status" value="1"/>
</dbReference>
<dbReference type="CDD" id="cd06222">
    <property type="entry name" value="RNase_H_like"/>
    <property type="match status" value="1"/>
</dbReference>
<protein>
    <recommendedName>
        <fullName evidence="5">RNase H type-1 domain-containing protein</fullName>
    </recommendedName>
</protein>
<feature type="domain" description="RNase H type-1" evidence="1">
    <location>
        <begin position="246"/>
        <end position="323"/>
    </location>
</feature>
<sequence length="347" mass="38888">MTVERDQWDVEILDDLFEQREHDLIMHIPLNVDVVNDVWFWQHENSGSYSVKSCYQWLQVLKGRWSADMELNLWRSLWKTKVPPKVIHFSWKAITGCLPNRTQLYTKHVPVQLDCVCCNSEEESIYHVLVSCNFARSVWNLSSVPASVIVATDFGTWVEQILNRGQAVVFEGALMVSWVIWKARNELLWNKNVTTVAEVINTAKTVLNQWKTTSSNRFSPLSAVINNTSNNSTNWTAPAAGFLKVNVDGAVFAASDCYGLGGLARDANGHLIEAFCLHKAGCVQPSLVEAIGVKEALSWIKKKGWEHVILETDSLVVVQALQNCLFVGSNVPDAINNDVMADLAILS</sequence>
<keyword evidence="4" id="KW-1185">Reference proteome</keyword>